<gene>
    <name evidence="1" type="ORF">PROFUN_00437</name>
</gene>
<sequence>MCVLYRRLSLGTRCVDYLPNFARFSQGPIPFSQEYCTLDRMTFSLEVANNMTQ</sequence>
<keyword evidence="2" id="KW-1185">Reference proteome</keyword>
<dbReference type="InParanoid" id="A0A2P6N0T8"/>
<accession>A0A2P6N0T8</accession>
<evidence type="ECO:0000313" key="1">
    <source>
        <dbReference type="EMBL" id="PRP77576.1"/>
    </source>
</evidence>
<organism evidence="1 2">
    <name type="scientific">Planoprotostelium fungivorum</name>
    <dbReference type="NCBI Taxonomy" id="1890364"/>
    <lineage>
        <taxon>Eukaryota</taxon>
        <taxon>Amoebozoa</taxon>
        <taxon>Evosea</taxon>
        <taxon>Variosea</taxon>
        <taxon>Cavosteliida</taxon>
        <taxon>Cavosteliaceae</taxon>
        <taxon>Planoprotostelium</taxon>
    </lineage>
</organism>
<reference evidence="1 2" key="1">
    <citation type="journal article" date="2018" name="Genome Biol. Evol.">
        <title>Multiple Roots of Fruiting Body Formation in Amoebozoa.</title>
        <authorList>
            <person name="Hillmann F."/>
            <person name="Forbes G."/>
            <person name="Novohradska S."/>
            <person name="Ferling I."/>
            <person name="Riege K."/>
            <person name="Groth M."/>
            <person name="Westermann M."/>
            <person name="Marz M."/>
            <person name="Spaller T."/>
            <person name="Winckler T."/>
            <person name="Schaap P."/>
            <person name="Glockner G."/>
        </authorList>
    </citation>
    <scope>NUCLEOTIDE SEQUENCE [LARGE SCALE GENOMIC DNA]</scope>
    <source>
        <strain evidence="1 2">Jena</strain>
    </source>
</reference>
<dbReference type="AlphaFoldDB" id="A0A2P6N0T8"/>
<evidence type="ECO:0000313" key="2">
    <source>
        <dbReference type="Proteomes" id="UP000241769"/>
    </source>
</evidence>
<dbReference type="Proteomes" id="UP000241769">
    <property type="component" value="Unassembled WGS sequence"/>
</dbReference>
<protein>
    <submittedName>
        <fullName evidence="1">Uncharacterized protein</fullName>
    </submittedName>
</protein>
<proteinExistence type="predicted"/>
<name>A0A2P6N0T8_9EUKA</name>
<comment type="caution">
    <text evidence="1">The sequence shown here is derived from an EMBL/GenBank/DDBJ whole genome shotgun (WGS) entry which is preliminary data.</text>
</comment>
<dbReference type="EMBL" id="MDYQ01000257">
    <property type="protein sequence ID" value="PRP77576.1"/>
    <property type="molecule type" value="Genomic_DNA"/>
</dbReference>